<name>A0A1H6UNT3_9GAMM</name>
<dbReference type="PANTHER" id="PTHR42655">
    <property type="entry name" value="GLYCOGEN PHOSPHORYLASE"/>
    <property type="match status" value="1"/>
</dbReference>
<proteinExistence type="inferred from homology"/>
<dbReference type="GO" id="GO:0030170">
    <property type="term" value="F:pyridoxal phosphate binding"/>
    <property type="evidence" value="ECO:0007669"/>
    <property type="project" value="InterPro"/>
</dbReference>
<dbReference type="Proteomes" id="UP000199420">
    <property type="component" value="Unassembled WGS sequence"/>
</dbReference>
<dbReference type="InterPro" id="IPR000811">
    <property type="entry name" value="Glyco_trans_35"/>
</dbReference>
<evidence type="ECO:0000256" key="1">
    <source>
        <dbReference type="ARBA" id="ARBA00006047"/>
    </source>
</evidence>
<organism evidence="3 4">
    <name type="scientific">Frateuria terrea</name>
    <dbReference type="NCBI Taxonomy" id="529704"/>
    <lineage>
        <taxon>Bacteria</taxon>
        <taxon>Pseudomonadati</taxon>
        <taxon>Pseudomonadota</taxon>
        <taxon>Gammaproteobacteria</taxon>
        <taxon>Lysobacterales</taxon>
        <taxon>Rhodanobacteraceae</taxon>
        <taxon>Frateuria</taxon>
    </lineage>
</organism>
<dbReference type="Gene3D" id="3.40.50.2000">
    <property type="entry name" value="Glycogen Phosphorylase B"/>
    <property type="match status" value="3"/>
</dbReference>
<feature type="modified residue" description="N6-(pyridoxal phosphate)lysine" evidence="2">
    <location>
        <position position="487"/>
    </location>
</feature>
<dbReference type="PANTHER" id="PTHR42655:SF1">
    <property type="entry name" value="GLYCOGEN PHOSPHORYLASE"/>
    <property type="match status" value="1"/>
</dbReference>
<keyword evidence="2" id="KW-0663">Pyridoxal phosphate</keyword>
<dbReference type="AlphaFoldDB" id="A0A1H6UNT3"/>
<evidence type="ECO:0000313" key="4">
    <source>
        <dbReference type="Proteomes" id="UP000199420"/>
    </source>
</evidence>
<dbReference type="SUPFAM" id="SSF53756">
    <property type="entry name" value="UDP-Glycosyltransferase/glycogen phosphorylase"/>
    <property type="match status" value="1"/>
</dbReference>
<dbReference type="PIRSF" id="PIRSF000460">
    <property type="entry name" value="Pprylas_GlgP"/>
    <property type="match status" value="1"/>
</dbReference>
<keyword evidence="4" id="KW-1185">Reference proteome</keyword>
<evidence type="ECO:0000313" key="3">
    <source>
        <dbReference type="EMBL" id="SEI93921.1"/>
    </source>
</evidence>
<dbReference type="EMBL" id="FNYC01000003">
    <property type="protein sequence ID" value="SEI93921.1"/>
    <property type="molecule type" value="Genomic_DNA"/>
</dbReference>
<evidence type="ECO:0000256" key="2">
    <source>
        <dbReference type="PIRSR" id="PIRSR000460-1"/>
    </source>
</evidence>
<protein>
    <submittedName>
        <fullName evidence="3">Starch phosphorylase</fullName>
    </submittedName>
</protein>
<accession>A0A1H6UNT3</accession>
<gene>
    <name evidence="3" type="ORF">SAMN04487997_2100</name>
</gene>
<dbReference type="STRING" id="529704.SAMN02927913_1627"/>
<sequence length="603" mass="66185">MSPDAPVATATAAPAFVAAIGPYLPRTHIAYFSMEIALEPRMHTYAGGLGVLAGDTARAAADLELPMVFVTLMSRQGYLRQSFDAQGNQFESADPWVPEAFVHPLRAKVAVLIECREVWVRPWLYRLHGRLGQPVPVLLLDTDLPENSPEDRAITSELYGGDASYRLRQEIVLGIAGVRVLHALGFEITTYHLNEGHAALLGLELLRRYPLPADTVGAGELGFDAGPVRRSCVFTTHTPVDAGHDRFAYDLYERLLPGYVDSGQVRLLAGPDALNLTRLALNLAGFVNGVAVRHAEVTTRLFPGYDVRAVTNGVYLPDWVHPAFATLFHRCSNCWVHDPETLARFDQLPDGDVWQAHAQARGDLVAFVADRTGVALDTQLPIIGFARRMTAYKRPMLLFTDTLRLRAIHAKAPFQVVMAGKAHPHDEAGKQLVRQLHALSRELAPQIRLVFLPDYDLAAARALVAGCDLWLNTPLPPLEASGTSGMKAAANGVLNLSVLDGWWVEGCIDGVTGWSLGEEHDDGAASRKLYDCLEQVVLPLYHRNRAGWIGMMKQSVSKLASYFNAHRMMRRYAAEAYLQHRGSAIRTATDQPAGRSPPPVRAA</sequence>
<comment type="similarity">
    <text evidence="1">Belongs to the glycogen phosphorylase family.</text>
</comment>
<dbReference type="InterPro" id="IPR011834">
    <property type="entry name" value="Agluc_phsphrylas"/>
</dbReference>
<reference evidence="3 4" key="1">
    <citation type="submission" date="2016-10" db="EMBL/GenBank/DDBJ databases">
        <authorList>
            <person name="de Groot N.N."/>
        </authorList>
    </citation>
    <scope>NUCLEOTIDE SEQUENCE [LARGE SCALE GENOMIC DNA]</scope>
    <source>
        <strain evidence="3 4">DSM 26515</strain>
    </source>
</reference>
<dbReference type="GO" id="GO:0008184">
    <property type="term" value="F:glycogen phosphorylase activity"/>
    <property type="evidence" value="ECO:0007669"/>
    <property type="project" value="InterPro"/>
</dbReference>
<dbReference type="NCBIfam" id="TIGR02094">
    <property type="entry name" value="more_P_ylases"/>
    <property type="match status" value="1"/>
</dbReference>
<dbReference type="InterPro" id="IPR052182">
    <property type="entry name" value="Glycogen/Maltodextrin_Phosph"/>
</dbReference>
<dbReference type="Pfam" id="PF00343">
    <property type="entry name" value="Phosphorylase"/>
    <property type="match status" value="1"/>
</dbReference>
<dbReference type="GO" id="GO:0005975">
    <property type="term" value="P:carbohydrate metabolic process"/>
    <property type="evidence" value="ECO:0007669"/>
    <property type="project" value="InterPro"/>
</dbReference>
<dbReference type="RefSeq" id="WP_217638738.1">
    <property type="nucleotide sequence ID" value="NZ_FNYC01000003.1"/>
</dbReference>